<dbReference type="GO" id="GO:0004252">
    <property type="term" value="F:serine-type endopeptidase activity"/>
    <property type="evidence" value="ECO:0007669"/>
    <property type="project" value="InterPro"/>
</dbReference>
<evidence type="ECO:0000259" key="5">
    <source>
        <dbReference type="PROSITE" id="PS50240"/>
    </source>
</evidence>
<dbReference type="PROSITE" id="PS00134">
    <property type="entry name" value="TRYPSIN_HIS"/>
    <property type="match status" value="1"/>
</dbReference>
<evidence type="ECO:0000313" key="6">
    <source>
        <dbReference type="EMBL" id="MBW20379.1"/>
    </source>
</evidence>
<keyword evidence="4" id="KW-0732">Signal</keyword>
<keyword evidence="1" id="KW-1015">Disulfide bond</keyword>
<dbReference type="GO" id="GO:0006508">
    <property type="term" value="P:proteolysis"/>
    <property type="evidence" value="ECO:0007669"/>
    <property type="project" value="UniProtKB-KW"/>
</dbReference>
<dbReference type="InterPro" id="IPR001314">
    <property type="entry name" value="Peptidase_S1A"/>
</dbReference>
<sequence length="265" mass="29853">MSSALVVTFFSLLVCVNLSAVQDEKRIFGGRFANPGEFPWMVFIRLTDELNCSGFLISPSYVLTAAHCMIRPLEEMWAKIGTVDREAGQELRFQSSWVHPDYSNLTYHGDIALLKLTSPVVFDQNVNRICLANNRNFYRKNTSVLQMGWGRFSNETAEITRILKVTEEGYIFDHGDCSDMFALYNYTLWDGTVCIKNSGSEGVCEGDSGGPLVTRDGNSYTAIGLESIGFYANCTVDNSFAEVFTDLLYHRQWIVDNVDETICQQ</sequence>
<keyword evidence="3" id="KW-0720">Serine protease</keyword>
<dbReference type="InterPro" id="IPR051487">
    <property type="entry name" value="Ser/Thr_Proteases_Immune/Dev"/>
</dbReference>
<keyword evidence="3" id="KW-0378">Hydrolase</keyword>
<dbReference type="PRINTS" id="PR00722">
    <property type="entry name" value="CHYMOTRYPSIN"/>
</dbReference>
<dbReference type="CDD" id="cd00190">
    <property type="entry name" value="Tryp_SPc"/>
    <property type="match status" value="1"/>
</dbReference>
<dbReference type="PROSITE" id="PS50240">
    <property type="entry name" value="TRYPSIN_DOM"/>
    <property type="match status" value="1"/>
</dbReference>
<dbReference type="AlphaFoldDB" id="A0A2I9LPQ8"/>
<evidence type="ECO:0000256" key="3">
    <source>
        <dbReference type="RuleBase" id="RU363034"/>
    </source>
</evidence>
<comment type="similarity">
    <text evidence="2">Belongs to the peptidase S1 family. CLIP subfamily.</text>
</comment>
<dbReference type="Pfam" id="PF00089">
    <property type="entry name" value="Trypsin"/>
    <property type="match status" value="1"/>
</dbReference>
<dbReference type="SUPFAM" id="SSF50494">
    <property type="entry name" value="Trypsin-like serine proteases"/>
    <property type="match status" value="1"/>
</dbReference>
<feature type="signal peptide" evidence="4">
    <location>
        <begin position="1"/>
        <end position="19"/>
    </location>
</feature>
<dbReference type="Gene3D" id="2.40.10.10">
    <property type="entry name" value="Trypsin-like serine proteases"/>
    <property type="match status" value="1"/>
</dbReference>
<protein>
    <submittedName>
        <fullName evidence="6">Serine proteinase</fullName>
    </submittedName>
</protein>
<feature type="chain" id="PRO_5014329262" evidence="4">
    <location>
        <begin position="20"/>
        <end position="265"/>
    </location>
</feature>
<feature type="domain" description="Peptidase S1" evidence="5">
    <location>
        <begin position="27"/>
        <end position="259"/>
    </location>
</feature>
<dbReference type="InterPro" id="IPR033116">
    <property type="entry name" value="TRYPSIN_SER"/>
</dbReference>
<dbReference type="InterPro" id="IPR009003">
    <property type="entry name" value="Peptidase_S1_PA"/>
</dbReference>
<evidence type="ECO:0000256" key="2">
    <source>
        <dbReference type="ARBA" id="ARBA00024195"/>
    </source>
</evidence>
<proteinExistence type="inferred from homology"/>
<dbReference type="InterPro" id="IPR001254">
    <property type="entry name" value="Trypsin_dom"/>
</dbReference>
<name>A0A2I9LPQ8_9SCOR</name>
<evidence type="ECO:0000256" key="4">
    <source>
        <dbReference type="SAM" id="SignalP"/>
    </source>
</evidence>
<dbReference type="FunFam" id="2.40.10.10:FF:000068">
    <property type="entry name" value="transmembrane protease serine 2"/>
    <property type="match status" value="1"/>
</dbReference>
<dbReference type="PANTHER" id="PTHR24256">
    <property type="entry name" value="TRYPTASE-RELATED"/>
    <property type="match status" value="1"/>
</dbReference>
<dbReference type="InterPro" id="IPR018114">
    <property type="entry name" value="TRYPSIN_HIS"/>
</dbReference>
<dbReference type="SMART" id="SM00020">
    <property type="entry name" value="Tryp_SPc"/>
    <property type="match status" value="1"/>
</dbReference>
<organism evidence="6">
    <name type="scientific">Centruroides hentzi</name>
    <dbReference type="NCBI Taxonomy" id="88313"/>
    <lineage>
        <taxon>Eukaryota</taxon>
        <taxon>Metazoa</taxon>
        <taxon>Ecdysozoa</taxon>
        <taxon>Arthropoda</taxon>
        <taxon>Chelicerata</taxon>
        <taxon>Arachnida</taxon>
        <taxon>Scorpiones</taxon>
        <taxon>Buthida</taxon>
        <taxon>Buthoidea</taxon>
        <taxon>Buthidae</taxon>
        <taxon>Centruroides</taxon>
    </lineage>
</organism>
<dbReference type="InterPro" id="IPR043504">
    <property type="entry name" value="Peptidase_S1_PA_chymotrypsin"/>
</dbReference>
<reference evidence="6" key="1">
    <citation type="journal article" date="2017" name="Toxicon">
        <title>Venom-gland transcriptomics and venom proteomics of the Hentz striped scorpion (Centruroides hentzi; Buthidae) reveal high toxin diversity in a harmless member of a lethal family.</title>
        <authorList>
            <person name="Ward M.J."/>
            <person name="Ellsworth S.A."/>
            <person name="Rokyta D.R."/>
        </authorList>
    </citation>
    <scope>NUCLEOTIDE SEQUENCE</scope>
    <source>
        <tissue evidence="6">Venom gland</tissue>
    </source>
</reference>
<keyword evidence="3" id="KW-0645">Protease</keyword>
<dbReference type="EMBL" id="GFWZ01000389">
    <property type="protein sequence ID" value="MBW20379.1"/>
    <property type="molecule type" value="Transcribed_RNA"/>
</dbReference>
<accession>A0A2I9LPQ8</accession>
<dbReference type="PROSITE" id="PS00135">
    <property type="entry name" value="TRYPSIN_SER"/>
    <property type="match status" value="1"/>
</dbReference>
<evidence type="ECO:0000256" key="1">
    <source>
        <dbReference type="ARBA" id="ARBA00023157"/>
    </source>
</evidence>